<accession>A0A2H6CSX8</accession>
<feature type="transmembrane region" description="Helical" evidence="1">
    <location>
        <begin position="12"/>
        <end position="30"/>
    </location>
</feature>
<proteinExistence type="predicted"/>
<gene>
    <name evidence="2" type="ORF">TEHN7118_0901</name>
</gene>
<keyword evidence="3" id="KW-1185">Reference proteome</keyword>
<feature type="transmembrane region" description="Helical" evidence="1">
    <location>
        <begin position="36"/>
        <end position="54"/>
    </location>
</feature>
<evidence type="ECO:0000313" key="3">
    <source>
        <dbReference type="Proteomes" id="UP000236214"/>
    </source>
</evidence>
<comment type="caution">
    <text evidence="2">The sequence shown here is derived from an EMBL/GenBank/DDBJ whole genome shotgun (WGS) entry which is preliminary data.</text>
</comment>
<name>A0A2H6CSX8_TETHA</name>
<dbReference type="AlphaFoldDB" id="A0A2H6CSX8"/>
<keyword evidence="1" id="KW-1133">Transmembrane helix</keyword>
<evidence type="ECO:0000313" key="2">
    <source>
        <dbReference type="EMBL" id="GBD68095.1"/>
    </source>
</evidence>
<feature type="transmembrane region" description="Helical" evidence="1">
    <location>
        <begin position="93"/>
        <end position="113"/>
    </location>
</feature>
<feature type="transmembrane region" description="Helical" evidence="1">
    <location>
        <begin position="61"/>
        <end position="81"/>
    </location>
</feature>
<dbReference type="EMBL" id="BDEC01000034">
    <property type="protein sequence ID" value="GBD68095.1"/>
    <property type="molecule type" value="Genomic_DNA"/>
</dbReference>
<dbReference type="RefSeq" id="WP_103100450.1">
    <property type="nucleotide sequence ID" value="NZ_BDEB01000162.1"/>
</dbReference>
<dbReference type="Proteomes" id="UP000236214">
    <property type="component" value="Unassembled WGS sequence"/>
</dbReference>
<keyword evidence="1" id="KW-0472">Membrane</keyword>
<keyword evidence="1" id="KW-0812">Transmembrane</keyword>
<evidence type="ECO:0000256" key="1">
    <source>
        <dbReference type="SAM" id="Phobius"/>
    </source>
</evidence>
<organism evidence="2 3">
    <name type="scientific">Tetragenococcus halophilus subsp. halophilus</name>
    <dbReference type="NCBI Taxonomy" id="1513897"/>
    <lineage>
        <taxon>Bacteria</taxon>
        <taxon>Bacillati</taxon>
        <taxon>Bacillota</taxon>
        <taxon>Bacilli</taxon>
        <taxon>Lactobacillales</taxon>
        <taxon>Enterococcaceae</taxon>
        <taxon>Tetragenococcus</taxon>
    </lineage>
</organism>
<protein>
    <submittedName>
        <fullName evidence="2">Uncharacterized protein</fullName>
    </submittedName>
</protein>
<sequence>MKRASYSPIIKGASLILLLFIIQIVTNLIYNQPVLANFENFVFIGALYIVPYILSFTKWNLFYQFLIFLLISFGYFTATSFLDNSYVDYSTALLLLAISVFAALVMVFFSLIIRQRRAK</sequence>
<reference evidence="2 3" key="1">
    <citation type="submission" date="2016-05" db="EMBL/GenBank/DDBJ databases">
        <title>Whole genome sequencing of Tetragenococcus halophilus subsp. halophilus NISL 7118.</title>
        <authorList>
            <person name="Shiwa Y."/>
            <person name="Nishimura I."/>
            <person name="Yoshikawa H."/>
            <person name="Koyama Y."/>
            <person name="Oguma T."/>
        </authorList>
    </citation>
    <scope>NUCLEOTIDE SEQUENCE [LARGE SCALE GENOMIC DNA]</scope>
    <source>
        <strain evidence="2 3">NISL 7118</strain>
    </source>
</reference>